<protein>
    <submittedName>
        <fullName evidence="1">Putative secreted protein</fullName>
    </submittedName>
</protein>
<reference evidence="1" key="1">
    <citation type="submission" date="2018-01" db="EMBL/GenBank/DDBJ databases">
        <title>An insight into the sialome of Amazonian anophelines.</title>
        <authorList>
            <person name="Ribeiro J.M."/>
            <person name="Scarpassa V."/>
            <person name="Calvo E."/>
        </authorList>
    </citation>
    <scope>NUCLEOTIDE SEQUENCE</scope>
    <source>
        <tissue evidence="1">Salivary glands</tissue>
    </source>
</reference>
<evidence type="ECO:0000313" key="1">
    <source>
        <dbReference type="EMBL" id="MBW46941.1"/>
    </source>
</evidence>
<dbReference type="AlphaFoldDB" id="A0A2M4B1K7"/>
<dbReference type="EMBL" id="GGFK01013620">
    <property type="protein sequence ID" value="MBW46941.1"/>
    <property type="molecule type" value="Transcribed_RNA"/>
</dbReference>
<sequence length="68" mass="7185">MRRLASASLNPSCCSAITHSCAIPSAASPAPWNSIRFSDSLVRVIRSEANRPATATAAVPWMSSLNVQ</sequence>
<name>A0A2M4B1K7_9DIPT</name>
<proteinExistence type="predicted"/>
<organism evidence="1">
    <name type="scientific">Anopheles triannulatus</name>
    <dbReference type="NCBI Taxonomy" id="58253"/>
    <lineage>
        <taxon>Eukaryota</taxon>
        <taxon>Metazoa</taxon>
        <taxon>Ecdysozoa</taxon>
        <taxon>Arthropoda</taxon>
        <taxon>Hexapoda</taxon>
        <taxon>Insecta</taxon>
        <taxon>Pterygota</taxon>
        <taxon>Neoptera</taxon>
        <taxon>Endopterygota</taxon>
        <taxon>Diptera</taxon>
        <taxon>Nematocera</taxon>
        <taxon>Culicoidea</taxon>
        <taxon>Culicidae</taxon>
        <taxon>Anophelinae</taxon>
        <taxon>Anopheles</taxon>
    </lineage>
</organism>
<accession>A0A2M4B1K7</accession>